<comment type="similarity">
    <text evidence="1">Belongs to the GSP E family.</text>
</comment>
<dbReference type="GO" id="GO:0005524">
    <property type="term" value="F:ATP binding"/>
    <property type="evidence" value="ECO:0007669"/>
    <property type="project" value="UniProtKB-KW"/>
</dbReference>
<proteinExistence type="inferred from homology"/>
<dbReference type="InterPro" id="IPR027417">
    <property type="entry name" value="P-loop_NTPase"/>
</dbReference>
<dbReference type="Gene3D" id="3.30.450.90">
    <property type="match status" value="1"/>
</dbReference>
<evidence type="ECO:0000313" key="5">
    <source>
        <dbReference type="EMBL" id="AYC29756.1"/>
    </source>
</evidence>
<evidence type="ECO:0000256" key="1">
    <source>
        <dbReference type="ARBA" id="ARBA00006611"/>
    </source>
</evidence>
<accession>A0A385YSW2</accession>
<dbReference type="Gene3D" id="3.30.300.160">
    <property type="entry name" value="Type II secretion system, protein E, N-terminal domain"/>
    <property type="match status" value="1"/>
</dbReference>
<protein>
    <submittedName>
        <fullName evidence="5">Type II/IV secretion system protein</fullName>
    </submittedName>
</protein>
<dbReference type="SUPFAM" id="SSF52540">
    <property type="entry name" value="P-loop containing nucleoside triphosphate hydrolases"/>
    <property type="match status" value="1"/>
</dbReference>
<dbReference type="GO" id="GO:0016887">
    <property type="term" value="F:ATP hydrolysis activity"/>
    <property type="evidence" value="ECO:0007669"/>
    <property type="project" value="TreeGrafter"/>
</dbReference>
<feature type="domain" description="AAA+ ATPase" evidence="4">
    <location>
        <begin position="297"/>
        <end position="418"/>
    </location>
</feature>
<dbReference type="SMART" id="SM00382">
    <property type="entry name" value="AAA"/>
    <property type="match status" value="1"/>
</dbReference>
<dbReference type="CDD" id="cd01129">
    <property type="entry name" value="PulE-GspE-like"/>
    <property type="match status" value="1"/>
</dbReference>
<dbReference type="RefSeq" id="WP_119883494.1">
    <property type="nucleotide sequence ID" value="NZ_CP032418.1"/>
</dbReference>
<keyword evidence="3" id="KW-0067">ATP-binding</keyword>
<dbReference type="SUPFAM" id="SSF160246">
    <property type="entry name" value="EspE N-terminal domain-like"/>
    <property type="match status" value="1"/>
</dbReference>
<dbReference type="InterPro" id="IPR001482">
    <property type="entry name" value="T2SS/T4SS_dom"/>
</dbReference>
<reference evidence="6" key="1">
    <citation type="submission" date="2018-09" db="EMBL/GenBank/DDBJ databases">
        <authorList>
            <person name="Zhu H."/>
        </authorList>
    </citation>
    <scope>NUCLEOTIDE SEQUENCE [LARGE SCALE GENOMIC DNA]</scope>
    <source>
        <strain evidence="6">K2R23-3</strain>
    </source>
</reference>
<evidence type="ECO:0000313" key="6">
    <source>
        <dbReference type="Proteomes" id="UP000265725"/>
    </source>
</evidence>
<dbReference type="PANTHER" id="PTHR30258:SF29">
    <property type="entry name" value="MSHA PILUS ASSEMBLY ATPASE MSHE"/>
    <property type="match status" value="1"/>
</dbReference>
<dbReference type="Pfam" id="PF00437">
    <property type="entry name" value="T2SSE"/>
    <property type="match status" value="1"/>
</dbReference>
<evidence type="ECO:0000256" key="2">
    <source>
        <dbReference type="ARBA" id="ARBA00022741"/>
    </source>
</evidence>
<dbReference type="InterPro" id="IPR037257">
    <property type="entry name" value="T2SS_E_N_sf"/>
</dbReference>
<keyword evidence="2" id="KW-0547">Nucleotide-binding</keyword>
<dbReference type="FunFam" id="3.40.50.300:FF:000398">
    <property type="entry name" value="Type IV pilus assembly ATPase PilB"/>
    <property type="match status" value="1"/>
</dbReference>
<sequence length="544" mass="60733">MPERKRLGDLLVETNIITQEQLVETLQRKSSQERLGDALVKRGFLTDQQLIEVLEYQLGIAHVSLTMYPIDETLLSLVGKEYSIRNYALPILKRDDTLTVAMADPLDYMTIDDIELRTGFKVVPVISSKNDILDSIEKFTKTSESILYETAGEAAYDNSEEAPAIKLSNQLFSQGIALGASDIHIDPHEDQLIVRYRVDGVLKRDRVLGREAFASLVARLKIMANLNITESRLPQDGKIRLTMGNQTYDLRLSILPTINGEKVVIRILDPAKGLKTLNNLDLNKRYLQSFIQLIEQPSGLVLLTGPTGSGKTTTLYSALQHLNSEGTNIVTIEDPVEYQIEGINQVQVNPSIQLTFAAGLRAILRQDPNIIMVGEIRDEETAEIAVRSALTGHFVLSTLHTNDAISTVPRLLDMNVEPYMVISALSGVVSQRLVRKICVHCVETREPNEMEKKIFERRMIDLSTISFGKGCDKCRGTGFKGRIGIHEIFVVEDTIRSMLFNQASMQDVKKEAMKQGMIPLIDDGLLKVKAGITTLEEVLKVTNE</sequence>
<evidence type="ECO:0000259" key="4">
    <source>
        <dbReference type="SMART" id="SM00382"/>
    </source>
</evidence>
<dbReference type="Pfam" id="PF05157">
    <property type="entry name" value="MshEN"/>
    <property type="match status" value="1"/>
</dbReference>
<dbReference type="OrthoDB" id="9808272at2"/>
<dbReference type="InterPro" id="IPR007831">
    <property type="entry name" value="T2SS_GspE_N"/>
</dbReference>
<dbReference type="EMBL" id="CP032418">
    <property type="protein sequence ID" value="AYC29756.1"/>
    <property type="molecule type" value="Genomic_DNA"/>
</dbReference>
<evidence type="ECO:0000256" key="3">
    <source>
        <dbReference type="ARBA" id="ARBA00022840"/>
    </source>
</evidence>
<dbReference type="Proteomes" id="UP000265725">
    <property type="component" value="Chromosome"/>
</dbReference>
<dbReference type="KEGG" id="paek:D3873_07565"/>
<organism evidence="5 6">
    <name type="scientific">Paenisporosarcina cavernae</name>
    <dbReference type="NCBI Taxonomy" id="2320858"/>
    <lineage>
        <taxon>Bacteria</taxon>
        <taxon>Bacillati</taxon>
        <taxon>Bacillota</taxon>
        <taxon>Bacilli</taxon>
        <taxon>Bacillales</taxon>
        <taxon>Caryophanaceae</taxon>
        <taxon>Paenisporosarcina</taxon>
    </lineage>
</organism>
<dbReference type="GO" id="GO:0005886">
    <property type="term" value="C:plasma membrane"/>
    <property type="evidence" value="ECO:0007669"/>
    <property type="project" value="TreeGrafter"/>
</dbReference>
<dbReference type="InterPro" id="IPR003593">
    <property type="entry name" value="AAA+_ATPase"/>
</dbReference>
<keyword evidence="6" id="KW-1185">Reference proteome</keyword>
<gene>
    <name evidence="5" type="ORF">D3873_07565</name>
</gene>
<dbReference type="AlphaFoldDB" id="A0A385YSW2"/>
<dbReference type="Gene3D" id="3.40.50.300">
    <property type="entry name" value="P-loop containing nucleotide triphosphate hydrolases"/>
    <property type="match status" value="1"/>
</dbReference>
<dbReference type="PANTHER" id="PTHR30258">
    <property type="entry name" value="TYPE II SECRETION SYSTEM PROTEIN GSPE-RELATED"/>
    <property type="match status" value="1"/>
</dbReference>
<name>A0A385YSW2_9BACL</name>